<dbReference type="Pfam" id="PF07980">
    <property type="entry name" value="SusD_RagB"/>
    <property type="match status" value="1"/>
</dbReference>
<evidence type="ECO:0000256" key="1">
    <source>
        <dbReference type="ARBA" id="ARBA00004442"/>
    </source>
</evidence>
<dbReference type="RefSeq" id="WP_381525277.1">
    <property type="nucleotide sequence ID" value="NZ_JBHULN010000012.1"/>
</dbReference>
<evidence type="ECO:0000313" key="10">
    <source>
        <dbReference type="Proteomes" id="UP001597469"/>
    </source>
</evidence>
<feature type="domain" description="RagB/SusD" evidence="7">
    <location>
        <begin position="266"/>
        <end position="544"/>
    </location>
</feature>
<keyword evidence="4" id="KW-0472">Membrane</keyword>
<evidence type="ECO:0000313" key="9">
    <source>
        <dbReference type="EMBL" id="MFD2572684.1"/>
    </source>
</evidence>
<dbReference type="EMBL" id="JBHULN010000012">
    <property type="protein sequence ID" value="MFD2572684.1"/>
    <property type="molecule type" value="Genomic_DNA"/>
</dbReference>
<feature type="domain" description="SusD-like N-terminal" evidence="8">
    <location>
        <begin position="26"/>
        <end position="219"/>
    </location>
</feature>
<evidence type="ECO:0000256" key="3">
    <source>
        <dbReference type="ARBA" id="ARBA00022729"/>
    </source>
</evidence>
<dbReference type="InterPro" id="IPR011990">
    <property type="entry name" value="TPR-like_helical_dom_sf"/>
</dbReference>
<evidence type="ECO:0000256" key="4">
    <source>
        <dbReference type="ARBA" id="ARBA00023136"/>
    </source>
</evidence>
<evidence type="ECO:0000256" key="5">
    <source>
        <dbReference type="ARBA" id="ARBA00023237"/>
    </source>
</evidence>
<dbReference type="SUPFAM" id="SSF48452">
    <property type="entry name" value="TPR-like"/>
    <property type="match status" value="1"/>
</dbReference>
<evidence type="ECO:0000259" key="7">
    <source>
        <dbReference type="Pfam" id="PF07980"/>
    </source>
</evidence>
<dbReference type="CDD" id="cd08977">
    <property type="entry name" value="SusD"/>
    <property type="match status" value="1"/>
</dbReference>
<organism evidence="9 10">
    <name type="scientific">Spirosoma soli</name>
    <dbReference type="NCBI Taxonomy" id="1770529"/>
    <lineage>
        <taxon>Bacteria</taxon>
        <taxon>Pseudomonadati</taxon>
        <taxon>Bacteroidota</taxon>
        <taxon>Cytophagia</taxon>
        <taxon>Cytophagales</taxon>
        <taxon>Cytophagaceae</taxon>
        <taxon>Spirosoma</taxon>
    </lineage>
</organism>
<keyword evidence="3 6" id="KW-0732">Signal</keyword>
<comment type="caution">
    <text evidence="9">The sequence shown here is derived from an EMBL/GenBank/DDBJ whole genome shotgun (WGS) entry which is preliminary data.</text>
</comment>
<evidence type="ECO:0000256" key="6">
    <source>
        <dbReference type="SAM" id="SignalP"/>
    </source>
</evidence>
<protein>
    <submittedName>
        <fullName evidence="9">RagB/SusD family nutrient uptake outer membrane protein</fullName>
    </submittedName>
</protein>
<accession>A0ABW5M8F9</accession>
<name>A0ABW5M8F9_9BACT</name>
<dbReference type="Pfam" id="PF14322">
    <property type="entry name" value="SusD-like_3"/>
    <property type="match status" value="1"/>
</dbReference>
<evidence type="ECO:0000256" key="2">
    <source>
        <dbReference type="ARBA" id="ARBA00006275"/>
    </source>
</evidence>
<dbReference type="InterPro" id="IPR012944">
    <property type="entry name" value="SusD_RagB_dom"/>
</dbReference>
<keyword evidence="10" id="KW-1185">Reference proteome</keyword>
<feature type="chain" id="PRO_5046755121" evidence="6">
    <location>
        <begin position="26"/>
        <end position="544"/>
    </location>
</feature>
<feature type="signal peptide" evidence="6">
    <location>
        <begin position="1"/>
        <end position="25"/>
    </location>
</feature>
<dbReference type="InterPro" id="IPR033985">
    <property type="entry name" value="SusD-like_N"/>
</dbReference>
<dbReference type="PROSITE" id="PS51257">
    <property type="entry name" value="PROKAR_LIPOPROTEIN"/>
    <property type="match status" value="1"/>
</dbReference>
<reference evidence="10" key="1">
    <citation type="journal article" date="2019" name="Int. J. Syst. Evol. Microbiol.">
        <title>The Global Catalogue of Microorganisms (GCM) 10K type strain sequencing project: providing services to taxonomists for standard genome sequencing and annotation.</title>
        <authorList>
            <consortium name="The Broad Institute Genomics Platform"/>
            <consortium name="The Broad Institute Genome Sequencing Center for Infectious Disease"/>
            <person name="Wu L."/>
            <person name="Ma J."/>
        </authorList>
    </citation>
    <scope>NUCLEOTIDE SEQUENCE [LARGE SCALE GENOMIC DNA]</scope>
    <source>
        <strain evidence="10">KCTC 42805</strain>
    </source>
</reference>
<comment type="subcellular location">
    <subcellularLocation>
        <location evidence="1">Cell outer membrane</location>
    </subcellularLocation>
</comment>
<keyword evidence="5" id="KW-0998">Cell outer membrane</keyword>
<gene>
    <name evidence="9" type="ORF">ACFSUS_18740</name>
</gene>
<comment type="similarity">
    <text evidence="2">Belongs to the SusD family.</text>
</comment>
<proteinExistence type="inferred from homology"/>
<dbReference type="Proteomes" id="UP001597469">
    <property type="component" value="Unassembled WGS sequence"/>
</dbReference>
<evidence type="ECO:0000259" key="8">
    <source>
        <dbReference type="Pfam" id="PF14322"/>
    </source>
</evidence>
<sequence>MRLFHTSILRTVTVASLLLSAGACSDYLEEKNLSSLTDSNYFTSPGSFDALVVGTYNQLRDATRQYQLHFLGTDIITRQGLISGQNPVNDYVNLNAQEGTLVPIWNSYYAIIKNANVVLSRANVVPGLTESAKQLGFAEVKFLRAYSYFTLAVQFGGLPLVLDEVRTATTDFARASEEDVFKQVISDLESAAAVLPAVPTQTGRASKGAVQHLLAKVYLTRGYKPFGTPADFEKARQLADEVIKSGTYSLLPTFAAVTDYNNQVNKEVIFAVQYTSTLTANGAGNDRHQLFKFAYEAYPGMSRTSDYNKAIQDYSPTPYFYSLFSDHDVREAATYSRVIYAVVDNAARGVVKGDTVIYFPKRAWTAAQKAAKKYRVFNPDEYFTPDGTTTSHFPMFRRYDDPSAPYTDTGAPPQGTRDAVLFRLAETYLIAAEAALKAGNASLAADYINPVRQRAAMPGFVSEFTVKPADATINLILEERARELTGEVSRWEDLKRTGTLIERVLAYNPHAQLNKAIDQHNLLRPIPQREIDLTGGKITQNQGY</sequence>
<dbReference type="Gene3D" id="1.25.40.390">
    <property type="match status" value="1"/>
</dbReference>